<accession>A0A7W6ZQ66</accession>
<dbReference type="AlphaFoldDB" id="A0A7W6ZQ66"/>
<evidence type="ECO:0000256" key="1">
    <source>
        <dbReference type="ARBA" id="ARBA00023015"/>
    </source>
</evidence>
<evidence type="ECO:0000313" key="5">
    <source>
        <dbReference type="EMBL" id="MBB4566290.1"/>
    </source>
</evidence>
<dbReference type="Gene3D" id="1.20.120.530">
    <property type="entry name" value="GntR ligand-binding domain-like"/>
    <property type="match status" value="1"/>
</dbReference>
<dbReference type="OrthoDB" id="9815654at2"/>
<feature type="domain" description="HTH gntR-type" evidence="4">
    <location>
        <begin position="12"/>
        <end position="79"/>
    </location>
</feature>
<dbReference type="SMART" id="SM00345">
    <property type="entry name" value="HTH_GNTR"/>
    <property type="match status" value="1"/>
</dbReference>
<keyword evidence="2 5" id="KW-0238">DNA-binding</keyword>
<dbReference type="InterPro" id="IPR008920">
    <property type="entry name" value="TF_FadR/GntR_C"/>
</dbReference>
<dbReference type="InterPro" id="IPR011711">
    <property type="entry name" value="GntR_C"/>
</dbReference>
<protein>
    <submittedName>
        <fullName evidence="5">DNA-binding GntR family transcriptional regulator</fullName>
    </submittedName>
</protein>
<sequence length="242" mass="26598">MRIALEPVSSRTTIQEGVYQQLRNALMAGNFDPGQTLTIASLAETFGTSNMPVREALRRLAAENALEVAANGSARIPIVTLARLDDLCRARIAVEGLAAELGIPRLTATDIATLERIAAEQHAIGRSSNVYELMARNQQFHFTIYRASGSEVLLQLIETLWLRFGPYMRMLSASVEPLMRSGEIDPAGPHFPIIEALKASDFARARDGVVADIRRTHEILRDYCPATEDEPRAKGSASALRR</sequence>
<dbReference type="SUPFAM" id="SSF48008">
    <property type="entry name" value="GntR ligand-binding domain-like"/>
    <property type="match status" value="1"/>
</dbReference>
<proteinExistence type="predicted"/>
<keyword evidence="1" id="KW-0805">Transcription regulation</keyword>
<evidence type="ECO:0000256" key="2">
    <source>
        <dbReference type="ARBA" id="ARBA00023125"/>
    </source>
</evidence>
<dbReference type="Pfam" id="PF07729">
    <property type="entry name" value="FCD"/>
    <property type="match status" value="1"/>
</dbReference>
<dbReference type="SMART" id="SM00895">
    <property type="entry name" value="FCD"/>
    <property type="match status" value="1"/>
</dbReference>
<dbReference type="PANTHER" id="PTHR43537">
    <property type="entry name" value="TRANSCRIPTIONAL REGULATOR, GNTR FAMILY"/>
    <property type="match status" value="1"/>
</dbReference>
<dbReference type="Gene3D" id="1.10.10.10">
    <property type="entry name" value="Winged helix-like DNA-binding domain superfamily/Winged helix DNA-binding domain"/>
    <property type="match status" value="1"/>
</dbReference>
<gene>
    <name evidence="5" type="ORF">GGE60_000378</name>
</gene>
<dbReference type="InterPro" id="IPR000524">
    <property type="entry name" value="Tscrpt_reg_HTH_GntR"/>
</dbReference>
<keyword evidence="3" id="KW-0804">Transcription</keyword>
<organism evidence="5 6">
    <name type="scientific">Rhizobium leucaenae</name>
    <dbReference type="NCBI Taxonomy" id="29450"/>
    <lineage>
        <taxon>Bacteria</taxon>
        <taxon>Pseudomonadati</taxon>
        <taxon>Pseudomonadota</taxon>
        <taxon>Alphaproteobacteria</taxon>
        <taxon>Hyphomicrobiales</taxon>
        <taxon>Rhizobiaceae</taxon>
        <taxon>Rhizobium/Agrobacterium group</taxon>
        <taxon>Rhizobium</taxon>
    </lineage>
</organism>
<name>A0A7W6ZQ66_9HYPH</name>
<dbReference type="EMBL" id="JACIIG010000001">
    <property type="protein sequence ID" value="MBB4566290.1"/>
    <property type="molecule type" value="Genomic_DNA"/>
</dbReference>
<dbReference type="RefSeq" id="WP_037136350.1">
    <property type="nucleotide sequence ID" value="NZ_JACIIG010000001.1"/>
</dbReference>
<dbReference type="InterPro" id="IPR036390">
    <property type="entry name" value="WH_DNA-bd_sf"/>
</dbReference>
<comment type="caution">
    <text evidence="5">The sequence shown here is derived from an EMBL/GenBank/DDBJ whole genome shotgun (WGS) entry which is preliminary data.</text>
</comment>
<evidence type="ECO:0000259" key="4">
    <source>
        <dbReference type="PROSITE" id="PS50949"/>
    </source>
</evidence>
<dbReference type="Pfam" id="PF00392">
    <property type="entry name" value="GntR"/>
    <property type="match status" value="1"/>
</dbReference>
<dbReference type="PROSITE" id="PS50949">
    <property type="entry name" value="HTH_GNTR"/>
    <property type="match status" value="1"/>
</dbReference>
<dbReference type="Proteomes" id="UP000543836">
    <property type="component" value="Unassembled WGS sequence"/>
</dbReference>
<dbReference type="SUPFAM" id="SSF46785">
    <property type="entry name" value="Winged helix' DNA-binding domain"/>
    <property type="match status" value="1"/>
</dbReference>
<dbReference type="GO" id="GO:0003700">
    <property type="term" value="F:DNA-binding transcription factor activity"/>
    <property type="evidence" value="ECO:0007669"/>
    <property type="project" value="InterPro"/>
</dbReference>
<dbReference type="InterPro" id="IPR036388">
    <property type="entry name" value="WH-like_DNA-bd_sf"/>
</dbReference>
<dbReference type="PANTHER" id="PTHR43537:SF39">
    <property type="entry name" value="HTH-TYPE TRANSCRIPTIONAL REGULATOR MCBR"/>
    <property type="match status" value="1"/>
</dbReference>
<dbReference type="GO" id="GO:0003677">
    <property type="term" value="F:DNA binding"/>
    <property type="evidence" value="ECO:0007669"/>
    <property type="project" value="UniProtKB-KW"/>
</dbReference>
<evidence type="ECO:0000256" key="3">
    <source>
        <dbReference type="ARBA" id="ARBA00023163"/>
    </source>
</evidence>
<evidence type="ECO:0000313" key="6">
    <source>
        <dbReference type="Proteomes" id="UP000543836"/>
    </source>
</evidence>
<keyword evidence="6" id="KW-1185">Reference proteome</keyword>
<reference evidence="5 6" key="1">
    <citation type="submission" date="2020-08" db="EMBL/GenBank/DDBJ databases">
        <title>Genomic Encyclopedia of Type Strains, Phase IV (KMG-V): Genome sequencing to study the core and pangenomes of soil and plant-associated prokaryotes.</title>
        <authorList>
            <person name="Whitman W."/>
        </authorList>
    </citation>
    <scope>NUCLEOTIDE SEQUENCE [LARGE SCALE GENOMIC DNA]</scope>
    <source>
        <strain evidence="5 6">SEMIA 492</strain>
    </source>
</reference>